<dbReference type="InterPro" id="IPR013783">
    <property type="entry name" value="Ig-like_fold"/>
</dbReference>
<dbReference type="InterPro" id="IPR047012">
    <property type="entry name" value="ICAM_VCAM"/>
</dbReference>
<evidence type="ECO:0000313" key="4">
    <source>
        <dbReference type="Proteomes" id="UP000519225"/>
    </source>
</evidence>
<feature type="non-terminal residue" evidence="3">
    <location>
        <position position="1"/>
    </location>
</feature>
<keyword evidence="4" id="KW-1185">Reference proteome</keyword>
<dbReference type="Gene3D" id="2.60.40.10">
    <property type="entry name" value="Immunoglobulins"/>
    <property type="match status" value="1"/>
</dbReference>
<feature type="domain" description="Ig-like" evidence="2">
    <location>
        <begin position="13"/>
        <end position="87"/>
    </location>
</feature>
<dbReference type="PROSITE" id="PS50835">
    <property type="entry name" value="IG_LIKE"/>
    <property type="match status" value="1"/>
</dbReference>
<name>A0A7L3CTQ6_PLUSO</name>
<dbReference type="SUPFAM" id="SSF48726">
    <property type="entry name" value="Immunoglobulin"/>
    <property type="match status" value="1"/>
</dbReference>
<dbReference type="Proteomes" id="UP000519225">
    <property type="component" value="Unassembled WGS sequence"/>
</dbReference>
<dbReference type="PANTHER" id="PTHR13771">
    <property type="entry name" value="INTERCELLULAR ADHESION MOLECULE"/>
    <property type="match status" value="1"/>
</dbReference>
<dbReference type="Pfam" id="PF13895">
    <property type="entry name" value="Ig_2"/>
    <property type="match status" value="1"/>
</dbReference>
<feature type="non-terminal residue" evidence="3">
    <location>
        <position position="106"/>
    </location>
</feature>
<keyword evidence="1" id="KW-0597">Phosphoprotein</keyword>
<evidence type="ECO:0000256" key="1">
    <source>
        <dbReference type="ARBA" id="ARBA00022553"/>
    </source>
</evidence>
<sequence>FLVPIPVLPAAGPWMDDESCPPSQNWTEGQDETLRCRARGNPSPHLECAKDGEPFPAGVPLSVTRIHAGTYHCRATNPLGTAVRSVTVWVHCEWGWGSRGSQWSLG</sequence>
<dbReference type="PANTHER" id="PTHR13771:SF9">
    <property type="entry name" value="INTERCELLULAR ADHESION MOLECULE 5"/>
    <property type="match status" value="1"/>
</dbReference>
<dbReference type="AlphaFoldDB" id="A0A7L3CTQ6"/>
<evidence type="ECO:0000259" key="2">
    <source>
        <dbReference type="PROSITE" id="PS50835"/>
    </source>
</evidence>
<dbReference type="InterPro" id="IPR036179">
    <property type="entry name" value="Ig-like_dom_sf"/>
</dbReference>
<dbReference type="GO" id="GO:0005886">
    <property type="term" value="C:plasma membrane"/>
    <property type="evidence" value="ECO:0007669"/>
    <property type="project" value="TreeGrafter"/>
</dbReference>
<dbReference type="FunFam" id="2.60.40.10:FF:002232">
    <property type="entry name" value="Intercellular adhesion molecule 3"/>
    <property type="match status" value="1"/>
</dbReference>
<protein>
    <submittedName>
        <fullName evidence="3">ICAM5 protein</fullName>
    </submittedName>
</protein>
<evidence type="ECO:0000313" key="3">
    <source>
        <dbReference type="EMBL" id="NXT47083.1"/>
    </source>
</evidence>
<gene>
    <name evidence="3" type="primary">Icam5_0</name>
    <name evidence="3" type="ORF">PLUSOC_R15330</name>
</gene>
<dbReference type="EMBL" id="VZTS01003651">
    <property type="protein sequence ID" value="NXT47083.1"/>
    <property type="molecule type" value="Genomic_DNA"/>
</dbReference>
<proteinExistence type="predicted"/>
<comment type="caution">
    <text evidence="3">The sequence shown here is derived from an EMBL/GenBank/DDBJ whole genome shotgun (WGS) entry which is preliminary data.</text>
</comment>
<accession>A0A7L3CTQ6</accession>
<organism evidence="3 4">
    <name type="scientific">Pluvianellus socialis</name>
    <name type="common">Magellanic plover</name>
    <dbReference type="NCBI Taxonomy" id="227228"/>
    <lineage>
        <taxon>Eukaryota</taxon>
        <taxon>Metazoa</taxon>
        <taxon>Chordata</taxon>
        <taxon>Craniata</taxon>
        <taxon>Vertebrata</taxon>
        <taxon>Euteleostomi</taxon>
        <taxon>Archelosauria</taxon>
        <taxon>Archosauria</taxon>
        <taxon>Dinosauria</taxon>
        <taxon>Saurischia</taxon>
        <taxon>Theropoda</taxon>
        <taxon>Coelurosauria</taxon>
        <taxon>Aves</taxon>
        <taxon>Neognathae</taxon>
        <taxon>Neoaves</taxon>
        <taxon>Charadriiformes</taxon>
        <taxon>Charadriidae</taxon>
        <taxon>Pluvianellus</taxon>
    </lineage>
</organism>
<dbReference type="GO" id="GO:0005178">
    <property type="term" value="F:integrin binding"/>
    <property type="evidence" value="ECO:0007669"/>
    <property type="project" value="InterPro"/>
</dbReference>
<dbReference type="GO" id="GO:0007155">
    <property type="term" value="P:cell adhesion"/>
    <property type="evidence" value="ECO:0007669"/>
    <property type="project" value="InterPro"/>
</dbReference>
<reference evidence="3 4" key="1">
    <citation type="submission" date="2019-09" db="EMBL/GenBank/DDBJ databases">
        <title>Bird 10,000 Genomes (B10K) Project - Family phase.</title>
        <authorList>
            <person name="Zhang G."/>
        </authorList>
    </citation>
    <scope>NUCLEOTIDE SEQUENCE [LARGE SCALE GENOMIC DNA]</scope>
    <source>
        <strain evidence="3">B10K-DU-012-14</strain>
        <tissue evidence="3">Blood</tissue>
    </source>
</reference>
<dbReference type="InterPro" id="IPR007110">
    <property type="entry name" value="Ig-like_dom"/>
</dbReference>